<keyword evidence="3" id="KW-1185">Reference proteome</keyword>
<feature type="compositionally biased region" description="Basic and acidic residues" evidence="1">
    <location>
        <begin position="414"/>
        <end position="427"/>
    </location>
</feature>
<feature type="region of interest" description="Disordered" evidence="1">
    <location>
        <begin position="130"/>
        <end position="160"/>
    </location>
</feature>
<dbReference type="InterPro" id="IPR014839">
    <property type="entry name" value="Crt10"/>
</dbReference>
<feature type="region of interest" description="Disordered" evidence="1">
    <location>
        <begin position="407"/>
        <end position="500"/>
    </location>
</feature>
<reference evidence="2 3" key="1">
    <citation type="submission" date="2024-01" db="EMBL/GenBank/DDBJ databases">
        <authorList>
            <person name="Allen C."/>
            <person name="Tagirdzhanova G."/>
        </authorList>
    </citation>
    <scope>NUCLEOTIDE SEQUENCE [LARGE SCALE GENOMIC DNA]</scope>
</reference>
<feature type="compositionally biased region" description="Acidic residues" evidence="1">
    <location>
        <begin position="34"/>
        <end position="46"/>
    </location>
</feature>
<gene>
    <name evidence="2" type="ORF">SEUCBS140593_004232</name>
</gene>
<feature type="compositionally biased region" description="Acidic residues" evidence="1">
    <location>
        <begin position="454"/>
        <end position="469"/>
    </location>
</feature>
<name>A0ABP0BLB7_9PEZI</name>
<protein>
    <submittedName>
        <fullName evidence="2">Uncharacterized protein</fullName>
    </submittedName>
</protein>
<feature type="region of interest" description="Disordered" evidence="1">
    <location>
        <begin position="23"/>
        <end position="108"/>
    </location>
</feature>
<evidence type="ECO:0000256" key="1">
    <source>
        <dbReference type="SAM" id="MobiDB-lite"/>
    </source>
</evidence>
<dbReference type="Pfam" id="PF08728">
    <property type="entry name" value="CRT10"/>
    <property type="match status" value="1"/>
</dbReference>
<proteinExistence type="predicted"/>
<dbReference type="EMBL" id="CAWUHD010000035">
    <property type="protein sequence ID" value="CAK7220428.1"/>
    <property type="molecule type" value="Genomic_DNA"/>
</dbReference>
<feature type="compositionally biased region" description="Polar residues" evidence="1">
    <location>
        <begin position="141"/>
        <end position="159"/>
    </location>
</feature>
<evidence type="ECO:0000313" key="2">
    <source>
        <dbReference type="EMBL" id="CAK7220428.1"/>
    </source>
</evidence>
<feature type="compositionally biased region" description="Acidic residues" evidence="1">
    <location>
        <begin position="81"/>
        <end position="90"/>
    </location>
</feature>
<feature type="compositionally biased region" description="Low complexity" evidence="1">
    <location>
        <begin position="64"/>
        <end position="77"/>
    </location>
</feature>
<sequence length="773" mass="85812">MQFGPKSRKRIYANLQGFFVEGDQDFFFQPGPDGSDDGNDNDDDDVSSTGDWDFANYNTGVGPSNENGNVQAANNAGNGNGDDDDDDDDDNSHSESDELDDDPLIGFAPMYGSTATTHFGTTLADLMATLHDGSPNGSGGTAAQNPNAQPSGPNSTQHGSAIPRVARARVNLTALSQQYNLYFAVYQDEIHVFRPQPAPEILRGPLLVLRPPATAAGRELGGHMSKTKPHQANHIITGDLGGVEVIVLAYDDGDVVAYYTRHIVNYLERSKKRRRRKQPGRKVPQPFFRETVGMTAWGLAVHSQSRLIAVSSNLAEVNVFAFALKSPQSDDSLQHITPPLKVPKDDLSPTTYSGFTALELESLLRLRDRHWRILLPLGPSGHNIPCIDFISDANGNAEKVAAVDINGTVKKPKPTPEAHDLTDRNTDSESDTGVSDGKDGKTSRRGAHNKGGENDEDDGSGEDSEDMEDSHDGHDGDYSDDSGTDGGIYMRRRNSPVDNGSYAYNPATMARHWDVLLKRNYQYSMPEGFDLKTVTQTAFRMGMIICPSIGLTWPNLNLPTLLRTLKNARYRLDHSREENLHQALTVSPEAKYMSKRFLILRTYSSTVEIMSTDRNIQPFYIQNVVKPPARRLALWDMERDFHRCSLIRMIPEINLIIVGNMFGRVILIRPLKNNRPCFRAGVPRWAYRVEWTLPLARDEQNGDRPPCCLLGIAASALPEPGSERYGMISEKKHVNPEAPKRYRLILHYMDHTILQYYIDGSKPGDDKLTVHAI</sequence>
<organism evidence="2 3">
    <name type="scientific">Sporothrix eucalyptigena</name>
    <dbReference type="NCBI Taxonomy" id="1812306"/>
    <lineage>
        <taxon>Eukaryota</taxon>
        <taxon>Fungi</taxon>
        <taxon>Dikarya</taxon>
        <taxon>Ascomycota</taxon>
        <taxon>Pezizomycotina</taxon>
        <taxon>Sordariomycetes</taxon>
        <taxon>Sordariomycetidae</taxon>
        <taxon>Ophiostomatales</taxon>
        <taxon>Ophiostomataceae</taxon>
        <taxon>Sporothrix</taxon>
    </lineage>
</organism>
<evidence type="ECO:0000313" key="3">
    <source>
        <dbReference type="Proteomes" id="UP001642482"/>
    </source>
</evidence>
<accession>A0ABP0BLB7</accession>
<dbReference type="Proteomes" id="UP001642482">
    <property type="component" value="Unassembled WGS sequence"/>
</dbReference>
<comment type="caution">
    <text evidence="2">The sequence shown here is derived from an EMBL/GenBank/DDBJ whole genome shotgun (WGS) entry which is preliminary data.</text>
</comment>